<evidence type="ECO:0000313" key="2">
    <source>
        <dbReference type="Proteomes" id="UP001303324"/>
    </source>
</evidence>
<dbReference type="EMBL" id="CP134494">
    <property type="protein sequence ID" value="WNF22686.1"/>
    <property type="molecule type" value="Genomic_DNA"/>
</dbReference>
<organism evidence="1 2">
    <name type="scientific">Mesobacillus jeotgali</name>
    <dbReference type="NCBI Taxonomy" id="129985"/>
    <lineage>
        <taxon>Bacteria</taxon>
        <taxon>Bacillati</taxon>
        <taxon>Bacillota</taxon>
        <taxon>Bacilli</taxon>
        <taxon>Bacillales</taxon>
        <taxon>Bacillaceae</taxon>
        <taxon>Mesobacillus</taxon>
    </lineage>
</organism>
<dbReference type="Pfam" id="PF14137">
    <property type="entry name" value="DUF4304"/>
    <property type="match status" value="1"/>
</dbReference>
<reference evidence="1 2" key="1">
    <citation type="submission" date="2023-09" db="EMBL/GenBank/DDBJ databases">
        <title>Microbial mechanism of fulvic acid promoting antimony reduction mineralization in rice fields.</title>
        <authorList>
            <person name="Chen G."/>
            <person name="Lan J."/>
        </authorList>
    </citation>
    <scope>NUCLEOTIDE SEQUENCE [LARGE SCALE GENOMIC DNA]</scope>
    <source>
        <strain evidence="1 2">PS1</strain>
    </source>
</reference>
<dbReference type="RefSeq" id="WP_311072788.1">
    <property type="nucleotide sequence ID" value="NZ_CP134494.1"/>
</dbReference>
<sequence length="228" mass="26812">MAEKNIHPDSYFKKSLTKWIVKPLREYDFFRYKTAFVGRVTNDSIFQFINLQKDAYGGKTFTVNVGVRPLFIPHDYLSLQPGQRIGYFKYGADKWWSFKTEDRADHSFIEVNHIINDYVLEWFEQTSETNGLINLYTDSTQERIIPTSLNWRFFDLGHLYARQKQYGNAIDAMETAQKYFRLQPFAWCTEASEKCGEFIGILNKGESEVDDYLKNSERISKINLGLDK</sequence>
<dbReference type="Proteomes" id="UP001303324">
    <property type="component" value="Chromosome"/>
</dbReference>
<dbReference type="InterPro" id="IPR025412">
    <property type="entry name" value="DUF4304"/>
</dbReference>
<evidence type="ECO:0000313" key="1">
    <source>
        <dbReference type="EMBL" id="WNF22686.1"/>
    </source>
</evidence>
<accession>A0ABY9VIP1</accession>
<name>A0ABY9VIP1_9BACI</name>
<gene>
    <name evidence="1" type="ORF">RH061_21435</name>
</gene>
<proteinExistence type="predicted"/>
<protein>
    <submittedName>
        <fullName evidence="1">DUF4304 domain-containing protein</fullName>
    </submittedName>
</protein>
<keyword evidence="2" id="KW-1185">Reference proteome</keyword>